<name>A0A0A9F533_ARUDO</name>
<reference evidence="1" key="1">
    <citation type="submission" date="2014-09" db="EMBL/GenBank/DDBJ databases">
        <authorList>
            <person name="Magalhaes I.L.F."/>
            <person name="Oliveira U."/>
            <person name="Santos F.R."/>
            <person name="Vidigal T.H.D.A."/>
            <person name="Brescovit A.D."/>
            <person name="Santos A.J."/>
        </authorList>
    </citation>
    <scope>NUCLEOTIDE SEQUENCE</scope>
    <source>
        <tissue evidence="1">Shoot tissue taken approximately 20 cm above the soil surface</tissue>
    </source>
</reference>
<sequence>MVVRIYIAASVIQKDMEGRSEKKNGKQKL</sequence>
<accession>A0A0A9F533</accession>
<dbReference type="AlphaFoldDB" id="A0A0A9F533"/>
<reference evidence="1" key="2">
    <citation type="journal article" date="2015" name="Data Brief">
        <title>Shoot transcriptome of the giant reed, Arundo donax.</title>
        <authorList>
            <person name="Barrero R.A."/>
            <person name="Guerrero F.D."/>
            <person name="Moolhuijzen P."/>
            <person name="Goolsby J.A."/>
            <person name="Tidwell J."/>
            <person name="Bellgard S.E."/>
            <person name="Bellgard M.I."/>
        </authorList>
    </citation>
    <scope>NUCLEOTIDE SEQUENCE</scope>
    <source>
        <tissue evidence="1">Shoot tissue taken approximately 20 cm above the soil surface</tissue>
    </source>
</reference>
<organism evidence="1">
    <name type="scientific">Arundo donax</name>
    <name type="common">Giant reed</name>
    <name type="synonym">Donax arundinaceus</name>
    <dbReference type="NCBI Taxonomy" id="35708"/>
    <lineage>
        <taxon>Eukaryota</taxon>
        <taxon>Viridiplantae</taxon>
        <taxon>Streptophyta</taxon>
        <taxon>Embryophyta</taxon>
        <taxon>Tracheophyta</taxon>
        <taxon>Spermatophyta</taxon>
        <taxon>Magnoliopsida</taxon>
        <taxon>Liliopsida</taxon>
        <taxon>Poales</taxon>
        <taxon>Poaceae</taxon>
        <taxon>PACMAD clade</taxon>
        <taxon>Arundinoideae</taxon>
        <taxon>Arundineae</taxon>
        <taxon>Arundo</taxon>
    </lineage>
</organism>
<protein>
    <submittedName>
        <fullName evidence="1">Uncharacterized protein</fullName>
    </submittedName>
</protein>
<evidence type="ECO:0000313" key="1">
    <source>
        <dbReference type="EMBL" id="JAE06329.1"/>
    </source>
</evidence>
<proteinExistence type="predicted"/>
<dbReference type="EMBL" id="GBRH01191567">
    <property type="protein sequence ID" value="JAE06329.1"/>
    <property type="molecule type" value="Transcribed_RNA"/>
</dbReference>